<sequence length="61" mass="7007">MKQTLWRICPLQVRSTACGYYVMKYMREIVNRGSIVISNSQNECPRPVFQGCIQVPIELSA</sequence>
<name>A0A9I9E4U0_CUCME</name>
<evidence type="ECO:0000313" key="1">
    <source>
        <dbReference type="EnsemblPlants" id="MELO3C028781.2.1"/>
    </source>
</evidence>
<proteinExistence type="predicted"/>
<protein>
    <submittedName>
        <fullName evidence="1">Uncharacterized protein</fullName>
    </submittedName>
</protein>
<organism evidence="1">
    <name type="scientific">Cucumis melo</name>
    <name type="common">Muskmelon</name>
    <dbReference type="NCBI Taxonomy" id="3656"/>
    <lineage>
        <taxon>Eukaryota</taxon>
        <taxon>Viridiplantae</taxon>
        <taxon>Streptophyta</taxon>
        <taxon>Embryophyta</taxon>
        <taxon>Tracheophyta</taxon>
        <taxon>Spermatophyta</taxon>
        <taxon>Magnoliopsida</taxon>
        <taxon>eudicotyledons</taxon>
        <taxon>Gunneridae</taxon>
        <taxon>Pentapetalae</taxon>
        <taxon>rosids</taxon>
        <taxon>fabids</taxon>
        <taxon>Cucurbitales</taxon>
        <taxon>Cucurbitaceae</taxon>
        <taxon>Benincaseae</taxon>
        <taxon>Cucumis</taxon>
    </lineage>
</organism>
<accession>A0A9I9E4U0</accession>
<reference evidence="1" key="1">
    <citation type="submission" date="2023-03" db="UniProtKB">
        <authorList>
            <consortium name="EnsemblPlants"/>
        </authorList>
    </citation>
    <scope>IDENTIFICATION</scope>
</reference>
<dbReference type="EnsemblPlants" id="MELO3C028781.2.1">
    <property type="protein sequence ID" value="MELO3C028781.2.1"/>
    <property type="gene ID" value="MELO3C028781.2"/>
</dbReference>
<dbReference type="Gramene" id="MELO3C028781.2.1">
    <property type="protein sequence ID" value="MELO3C028781.2.1"/>
    <property type="gene ID" value="MELO3C028781.2"/>
</dbReference>
<dbReference type="AlphaFoldDB" id="A0A9I9E4U0"/>